<comment type="caution">
    <text evidence="1">The sequence shown here is derived from an EMBL/GenBank/DDBJ whole genome shotgun (WGS) entry which is preliminary data.</text>
</comment>
<sequence length="71" mass="8145">MLICKVQEIVEKVKQCVITNDNISISHFKVNSYFCEALPGHAIHDSYFERRVIKQLVFPGSLSLTLGMQYL</sequence>
<accession>A0A8J6F866</accession>
<keyword evidence="2" id="KW-1185">Reference proteome</keyword>
<proteinExistence type="predicted"/>
<organism evidence="1 2">
    <name type="scientific">Eleutherodactylus coqui</name>
    <name type="common">Puerto Rican coqui</name>
    <dbReference type="NCBI Taxonomy" id="57060"/>
    <lineage>
        <taxon>Eukaryota</taxon>
        <taxon>Metazoa</taxon>
        <taxon>Chordata</taxon>
        <taxon>Craniata</taxon>
        <taxon>Vertebrata</taxon>
        <taxon>Euteleostomi</taxon>
        <taxon>Amphibia</taxon>
        <taxon>Batrachia</taxon>
        <taxon>Anura</taxon>
        <taxon>Neobatrachia</taxon>
        <taxon>Hyloidea</taxon>
        <taxon>Eleutherodactylidae</taxon>
        <taxon>Eleutherodactylinae</taxon>
        <taxon>Eleutherodactylus</taxon>
        <taxon>Eleutherodactylus</taxon>
    </lineage>
</organism>
<name>A0A8J6F866_ELECQ</name>
<dbReference type="AlphaFoldDB" id="A0A8J6F866"/>
<protein>
    <submittedName>
        <fullName evidence="1">Uncharacterized protein</fullName>
    </submittedName>
</protein>
<dbReference type="Proteomes" id="UP000770717">
    <property type="component" value="Unassembled WGS sequence"/>
</dbReference>
<dbReference type="EMBL" id="WNTK01000005">
    <property type="protein sequence ID" value="KAG9483302.1"/>
    <property type="molecule type" value="Genomic_DNA"/>
</dbReference>
<gene>
    <name evidence="1" type="ORF">GDO78_009303</name>
</gene>
<evidence type="ECO:0000313" key="1">
    <source>
        <dbReference type="EMBL" id="KAG9483302.1"/>
    </source>
</evidence>
<evidence type="ECO:0000313" key="2">
    <source>
        <dbReference type="Proteomes" id="UP000770717"/>
    </source>
</evidence>
<reference evidence="1" key="1">
    <citation type="thesis" date="2020" institute="ProQuest LLC" country="789 East Eisenhower Parkway, Ann Arbor, MI, USA">
        <title>Comparative Genomics and Chromosome Evolution.</title>
        <authorList>
            <person name="Mudd A.B."/>
        </authorList>
    </citation>
    <scope>NUCLEOTIDE SEQUENCE</scope>
    <source>
        <strain evidence="1">HN-11 Male</strain>
        <tissue evidence="1">Kidney and liver</tissue>
    </source>
</reference>